<name>A0A0A9BHC1_ARUDO</name>
<proteinExistence type="predicted"/>
<reference evidence="1" key="1">
    <citation type="submission" date="2014-09" db="EMBL/GenBank/DDBJ databases">
        <authorList>
            <person name="Magalhaes I.L.F."/>
            <person name="Oliveira U."/>
            <person name="Santos F.R."/>
            <person name="Vidigal T.H.D.A."/>
            <person name="Brescovit A.D."/>
            <person name="Santos A.J."/>
        </authorList>
    </citation>
    <scope>NUCLEOTIDE SEQUENCE</scope>
    <source>
        <tissue evidence="1">Shoot tissue taken approximately 20 cm above the soil surface</tissue>
    </source>
</reference>
<evidence type="ECO:0000313" key="1">
    <source>
        <dbReference type="EMBL" id="JAD58677.1"/>
    </source>
</evidence>
<reference evidence="1" key="2">
    <citation type="journal article" date="2015" name="Data Brief">
        <title>Shoot transcriptome of the giant reed, Arundo donax.</title>
        <authorList>
            <person name="Barrero R.A."/>
            <person name="Guerrero F.D."/>
            <person name="Moolhuijzen P."/>
            <person name="Goolsby J.A."/>
            <person name="Tidwell J."/>
            <person name="Bellgard S.E."/>
            <person name="Bellgard M.I."/>
        </authorList>
    </citation>
    <scope>NUCLEOTIDE SEQUENCE</scope>
    <source>
        <tissue evidence="1">Shoot tissue taken approximately 20 cm above the soil surface</tissue>
    </source>
</reference>
<sequence>MSLHQKEQRCRILQSKTRFISLPSPCKYLSHCTRSVVSTMHKNQDGAS</sequence>
<protein>
    <submittedName>
        <fullName evidence="1">Uncharacterized protein</fullName>
    </submittedName>
</protein>
<dbReference type="AlphaFoldDB" id="A0A0A9BHC1"/>
<organism evidence="1">
    <name type="scientific">Arundo donax</name>
    <name type="common">Giant reed</name>
    <name type="synonym">Donax arundinaceus</name>
    <dbReference type="NCBI Taxonomy" id="35708"/>
    <lineage>
        <taxon>Eukaryota</taxon>
        <taxon>Viridiplantae</taxon>
        <taxon>Streptophyta</taxon>
        <taxon>Embryophyta</taxon>
        <taxon>Tracheophyta</taxon>
        <taxon>Spermatophyta</taxon>
        <taxon>Magnoliopsida</taxon>
        <taxon>Liliopsida</taxon>
        <taxon>Poales</taxon>
        <taxon>Poaceae</taxon>
        <taxon>PACMAD clade</taxon>
        <taxon>Arundinoideae</taxon>
        <taxon>Arundineae</taxon>
        <taxon>Arundo</taxon>
    </lineage>
</organism>
<accession>A0A0A9BHC1</accession>
<dbReference type="EMBL" id="GBRH01239218">
    <property type="protein sequence ID" value="JAD58677.1"/>
    <property type="molecule type" value="Transcribed_RNA"/>
</dbReference>